<feature type="transmembrane region" description="Helical" evidence="10">
    <location>
        <begin position="39"/>
        <end position="58"/>
    </location>
</feature>
<evidence type="ECO:0000313" key="12">
    <source>
        <dbReference type="EMBL" id="PTQ62541.1"/>
    </source>
</evidence>
<dbReference type="PRINTS" id="PR00164">
    <property type="entry name" value="ABC2TRNSPORT"/>
</dbReference>
<dbReference type="GO" id="GO:0015920">
    <property type="term" value="P:lipopolysaccharide transport"/>
    <property type="evidence" value="ECO:0007669"/>
    <property type="project" value="TreeGrafter"/>
</dbReference>
<evidence type="ECO:0000256" key="3">
    <source>
        <dbReference type="ARBA" id="ARBA00022448"/>
    </source>
</evidence>
<evidence type="ECO:0000256" key="2">
    <source>
        <dbReference type="ARBA" id="ARBA00007783"/>
    </source>
</evidence>
<reference evidence="12 13" key="1">
    <citation type="submission" date="2018-04" db="EMBL/GenBank/DDBJ databases">
        <title>Genomic Encyclopedia of Type Strains, Phase III (KMG-III): the genomes of soil and plant-associated and newly described type strains.</title>
        <authorList>
            <person name="Whitman W."/>
        </authorList>
    </citation>
    <scope>NUCLEOTIDE SEQUENCE [LARGE SCALE GENOMIC DNA]</scope>
    <source>
        <strain evidence="12 13">MA101b</strain>
    </source>
</reference>
<evidence type="ECO:0000256" key="4">
    <source>
        <dbReference type="ARBA" id="ARBA00022475"/>
    </source>
</evidence>
<evidence type="ECO:0000256" key="6">
    <source>
        <dbReference type="ARBA" id="ARBA00022692"/>
    </source>
</evidence>
<dbReference type="GO" id="GO:0015774">
    <property type="term" value="P:polysaccharide transport"/>
    <property type="evidence" value="ECO:0007669"/>
    <property type="project" value="UniProtKB-KW"/>
</dbReference>
<sequence>MATHSPPRATLRRGLKVQGNVIGALIMRELHTRYGRDNIGYVWLILEPMMLATMIALLHQQTGGHLGNDIKPVPFALIGYCIFIMFRSIFGRAEGALEANLPLLYHKTVTIFDILLARALLEAAGCLLSFMILMGLAMATGLAGLPARPLYVCLGVASMFFLAFGLSLVVCAFTYENRAMGRLVHPIAYIMLPLSGVFVMLQWVPAKFRPFFSAIPMSHIFEMLRYGWFTSAVPYYIDGWYLAGWIFGSTLIGLLAIAAVKRKIHMP</sequence>
<evidence type="ECO:0000256" key="10">
    <source>
        <dbReference type="SAM" id="Phobius"/>
    </source>
</evidence>
<dbReference type="RefSeq" id="WP_107956780.1">
    <property type="nucleotide sequence ID" value="NZ_JASPFP010000001.1"/>
</dbReference>
<dbReference type="PANTHER" id="PTHR30413">
    <property type="entry name" value="INNER MEMBRANE TRANSPORT PERMEASE"/>
    <property type="match status" value="1"/>
</dbReference>
<keyword evidence="3" id="KW-0813">Transport</keyword>
<dbReference type="InterPro" id="IPR000412">
    <property type="entry name" value="ABC_2_transport"/>
</dbReference>
<comment type="caution">
    <text evidence="12">The sequence shown here is derived from an EMBL/GenBank/DDBJ whole genome shotgun (WGS) entry which is preliminary data.</text>
</comment>
<dbReference type="GO" id="GO:0043190">
    <property type="term" value="C:ATP-binding cassette (ABC) transporter complex"/>
    <property type="evidence" value="ECO:0007669"/>
    <property type="project" value="InterPro"/>
</dbReference>
<dbReference type="InterPro" id="IPR013525">
    <property type="entry name" value="ABC2_TM"/>
</dbReference>
<comment type="subcellular location">
    <subcellularLocation>
        <location evidence="1">Cell membrane</location>
        <topology evidence="1">Multi-pass membrane protein</topology>
    </subcellularLocation>
</comment>
<keyword evidence="8" id="KW-0625">Polysaccharide transport</keyword>
<evidence type="ECO:0000313" key="13">
    <source>
        <dbReference type="Proteomes" id="UP000244189"/>
    </source>
</evidence>
<keyword evidence="7 10" id="KW-1133">Transmembrane helix</keyword>
<feature type="transmembrane region" description="Helical" evidence="10">
    <location>
        <begin position="110"/>
        <end position="138"/>
    </location>
</feature>
<evidence type="ECO:0000256" key="5">
    <source>
        <dbReference type="ARBA" id="ARBA00022597"/>
    </source>
</evidence>
<feature type="domain" description="ABC-2 type transporter transmembrane" evidence="11">
    <location>
        <begin position="22"/>
        <end position="227"/>
    </location>
</feature>
<organism evidence="12 13">
    <name type="scientific">Sphingomonas aurantiaca</name>
    <dbReference type="NCBI Taxonomy" id="185949"/>
    <lineage>
        <taxon>Bacteria</taxon>
        <taxon>Pseudomonadati</taxon>
        <taxon>Pseudomonadota</taxon>
        <taxon>Alphaproteobacteria</taxon>
        <taxon>Sphingomonadales</taxon>
        <taxon>Sphingomonadaceae</taxon>
        <taxon>Sphingomonas</taxon>
    </lineage>
</organism>
<keyword evidence="4" id="KW-1003">Cell membrane</keyword>
<name>A0A2T5GT97_9SPHN</name>
<evidence type="ECO:0000259" key="11">
    <source>
        <dbReference type="Pfam" id="PF01061"/>
    </source>
</evidence>
<keyword evidence="5" id="KW-0762">Sugar transport</keyword>
<dbReference type="EMBL" id="QAOG01000001">
    <property type="protein sequence ID" value="PTQ62541.1"/>
    <property type="molecule type" value="Genomic_DNA"/>
</dbReference>
<gene>
    <name evidence="12" type="ORF">C8J26_0822</name>
</gene>
<dbReference type="AlphaFoldDB" id="A0A2T5GT97"/>
<evidence type="ECO:0000256" key="7">
    <source>
        <dbReference type="ARBA" id="ARBA00022989"/>
    </source>
</evidence>
<dbReference type="Pfam" id="PF01061">
    <property type="entry name" value="ABC2_membrane"/>
    <property type="match status" value="1"/>
</dbReference>
<keyword evidence="13" id="KW-1185">Reference proteome</keyword>
<feature type="transmembrane region" description="Helical" evidence="10">
    <location>
        <begin position="70"/>
        <end position="90"/>
    </location>
</feature>
<evidence type="ECO:0000256" key="9">
    <source>
        <dbReference type="ARBA" id="ARBA00023136"/>
    </source>
</evidence>
<evidence type="ECO:0000256" key="8">
    <source>
        <dbReference type="ARBA" id="ARBA00023047"/>
    </source>
</evidence>
<protein>
    <submittedName>
        <fullName evidence="12">Capsular polysaccharide transport system permease protein</fullName>
    </submittedName>
</protein>
<keyword evidence="9 10" id="KW-0472">Membrane</keyword>
<evidence type="ECO:0000256" key="1">
    <source>
        <dbReference type="ARBA" id="ARBA00004651"/>
    </source>
</evidence>
<dbReference type="PANTHER" id="PTHR30413:SF10">
    <property type="entry name" value="CAPSULE POLYSACCHARIDE EXPORT INNER-MEMBRANE PROTEIN CTRC"/>
    <property type="match status" value="1"/>
</dbReference>
<comment type="similarity">
    <text evidence="2">Belongs to the ABC-2 integral membrane protein family.</text>
</comment>
<accession>A0A2T5GT97</accession>
<feature type="transmembrane region" description="Helical" evidence="10">
    <location>
        <begin position="240"/>
        <end position="260"/>
    </location>
</feature>
<feature type="transmembrane region" description="Helical" evidence="10">
    <location>
        <begin position="187"/>
        <end position="204"/>
    </location>
</feature>
<feature type="transmembrane region" description="Helical" evidence="10">
    <location>
        <begin position="150"/>
        <end position="175"/>
    </location>
</feature>
<dbReference type="Proteomes" id="UP000244189">
    <property type="component" value="Unassembled WGS sequence"/>
</dbReference>
<proteinExistence type="inferred from homology"/>
<keyword evidence="6 10" id="KW-0812">Transmembrane</keyword>
<dbReference type="GO" id="GO:0140359">
    <property type="term" value="F:ABC-type transporter activity"/>
    <property type="evidence" value="ECO:0007669"/>
    <property type="project" value="InterPro"/>
</dbReference>